<dbReference type="RefSeq" id="WP_192757608.1">
    <property type="nucleotide sequence ID" value="NZ_JADBDZ010000001.1"/>
</dbReference>
<keyword evidence="3" id="KW-1185">Reference proteome</keyword>
<gene>
    <name evidence="2" type="ORF">H4W34_000453</name>
</gene>
<dbReference type="InterPro" id="IPR036689">
    <property type="entry name" value="ESAT-6-like_sf"/>
</dbReference>
<protein>
    <submittedName>
        <fullName evidence="2">Uncharacterized protein YukE</fullName>
    </submittedName>
</protein>
<name>A0ABR9JJ87_9ACTN</name>
<organism evidence="2 3">
    <name type="scientific">Actinomadura algeriensis</name>
    <dbReference type="NCBI Taxonomy" id="1679523"/>
    <lineage>
        <taxon>Bacteria</taxon>
        <taxon>Bacillati</taxon>
        <taxon>Actinomycetota</taxon>
        <taxon>Actinomycetes</taxon>
        <taxon>Streptosporangiales</taxon>
        <taxon>Thermomonosporaceae</taxon>
        <taxon>Actinomadura</taxon>
    </lineage>
</organism>
<dbReference type="SUPFAM" id="SSF140453">
    <property type="entry name" value="EsxAB dimer-like"/>
    <property type="match status" value="1"/>
</dbReference>
<evidence type="ECO:0000313" key="3">
    <source>
        <dbReference type="Proteomes" id="UP000627838"/>
    </source>
</evidence>
<dbReference type="EMBL" id="JADBDZ010000001">
    <property type="protein sequence ID" value="MBE1530620.1"/>
    <property type="molecule type" value="Genomic_DNA"/>
</dbReference>
<dbReference type="Gene3D" id="1.10.287.1060">
    <property type="entry name" value="ESAT-6-like"/>
    <property type="match status" value="1"/>
</dbReference>
<feature type="compositionally biased region" description="Polar residues" evidence="1">
    <location>
        <begin position="20"/>
        <end position="35"/>
    </location>
</feature>
<evidence type="ECO:0000313" key="2">
    <source>
        <dbReference type="EMBL" id="MBE1530620.1"/>
    </source>
</evidence>
<comment type="caution">
    <text evidence="2">The sequence shown here is derived from an EMBL/GenBank/DDBJ whole genome shotgun (WGS) entry which is preliminary data.</text>
</comment>
<evidence type="ECO:0000256" key="1">
    <source>
        <dbReference type="SAM" id="MobiDB-lite"/>
    </source>
</evidence>
<feature type="region of interest" description="Disordered" evidence="1">
    <location>
        <begin position="20"/>
        <end position="41"/>
    </location>
</feature>
<sequence>MSDSFVISIQSLRESSSEFRQLGQQLSDGQGTLKSQVAGGPDVWGADEEGMAFGGAYQEVAAKMGELLGALAEAFDTVGHNLNVHADNVDAADEAVKKRLAEIERGIGGRA</sequence>
<proteinExistence type="predicted"/>
<accession>A0ABR9JJ87</accession>
<dbReference type="Proteomes" id="UP000627838">
    <property type="component" value="Unassembled WGS sequence"/>
</dbReference>
<reference evidence="2 3" key="1">
    <citation type="submission" date="2020-10" db="EMBL/GenBank/DDBJ databases">
        <title>Sequencing the genomes of 1000 actinobacteria strains.</title>
        <authorList>
            <person name="Klenk H.-P."/>
        </authorList>
    </citation>
    <scope>NUCLEOTIDE SEQUENCE [LARGE SCALE GENOMIC DNA]</scope>
    <source>
        <strain evidence="2 3">DSM 46744</strain>
    </source>
</reference>